<protein>
    <submittedName>
        <fullName evidence="1">Peptidase A1 domain-containing protein</fullName>
    </submittedName>
</protein>
<reference evidence="1" key="1">
    <citation type="submission" date="2022-06" db="EMBL/GenBank/DDBJ databases">
        <title>Fusarium solani species complex genomes reveal bases of compartmentalisation and animal pathogenesis.</title>
        <authorList>
            <person name="Tsai I.J."/>
        </authorList>
    </citation>
    <scope>NUCLEOTIDE SEQUENCE</scope>
    <source>
        <strain evidence="1">Fu6.1</strain>
    </source>
</reference>
<evidence type="ECO:0000313" key="1">
    <source>
        <dbReference type="EMBL" id="KAI8660598.1"/>
    </source>
</evidence>
<accession>A0ACC0QP81</accession>
<comment type="caution">
    <text evidence="1">The sequence shown here is derived from an EMBL/GenBank/DDBJ whole genome shotgun (WGS) entry which is preliminary data.</text>
</comment>
<dbReference type="Proteomes" id="UP001065298">
    <property type="component" value="Chromosome 8"/>
</dbReference>
<evidence type="ECO:0000313" key="2">
    <source>
        <dbReference type="Proteomes" id="UP001065298"/>
    </source>
</evidence>
<gene>
    <name evidence="1" type="ORF">NCS57_01037600</name>
</gene>
<name>A0ACC0QP81_9HYPO</name>
<dbReference type="EMBL" id="CM046510">
    <property type="protein sequence ID" value="KAI8660598.1"/>
    <property type="molecule type" value="Genomic_DNA"/>
</dbReference>
<keyword evidence="2" id="KW-1185">Reference proteome</keyword>
<organism evidence="1 2">
    <name type="scientific">Fusarium keratoplasticum</name>
    <dbReference type="NCBI Taxonomy" id="1328300"/>
    <lineage>
        <taxon>Eukaryota</taxon>
        <taxon>Fungi</taxon>
        <taxon>Dikarya</taxon>
        <taxon>Ascomycota</taxon>
        <taxon>Pezizomycotina</taxon>
        <taxon>Sordariomycetes</taxon>
        <taxon>Hypocreomycetidae</taxon>
        <taxon>Hypocreales</taxon>
        <taxon>Nectriaceae</taxon>
        <taxon>Fusarium</taxon>
        <taxon>Fusarium solani species complex</taxon>
    </lineage>
</organism>
<proteinExistence type="predicted"/>
<sequence>MKRWRDINSQQGSTLQELDLTYTQKPTMKATRLFYAILSLASATGAISLHKRQDGLEPRVLALDLQRSTIHDPVGNDRKRLARRSGSINVGIDNLQSLYFFNASLGTPAQDFRLHLDTGSSDLWVNANNSTLCSTPADVCSTSGLYNAAKSSTYKFVSSEFNITYADGSGAAGDYATETFRVGKTELKELQFGIGYETSSDQGVLGIGYSSNEAQVAEFGGEPYDNLPAKMAADGLIASNAYSLWLDDLDSASGTILFGGVDRKRFTGDLITVPIQKFGGRFSQFYITLTGLSVGSDTVDDNLALGVILDSGSTLTYLPTSLAEAVFEIVGADYEQGASTAYVPCDLANASGNLTFSFSSPAEITVPLSELVLDFTDVRGRRLRFDDGEPACMFGIAPSPGGTNVLGDTFLRSAYVVFDLGNNEVSLAQSNFDADGSDVVEIGSGDGAVPAATGADEPVTAASGVPASSANGAGSLSPLGKDGRVSLYVGALALGFVWSLV</sequence>